<feature type="domain" description="RecX second three-helical" evidence="6">
    <location>
        <begin position="107"/>
        <end position="146"/>
    </location>
</feature>
<evidence type="ECO:0000256" key="5">
    <source>
        <dbReference type="HAMAP-Rule" id="MF_01114"/>
    </source>
</evidence>
<dbReference type="Gene3D" id="1.10.10.10">
    <property type="entry name" value="Winged helix-like DNA-binding domain superfamily/Winged helix DNA-binding domain"/>
    <property type="match status" value="3"/>
</dbReference>
<dbReference type="InterPro" id="IPR036388">
    <property type="entry name" value="WH-like_DNA-bd_sf"/>
</dbReference>
<name>A0A1F8AS19_9BACT</name>
<dbReference type="PANTHER" id="PTHR33602">
    <property type="entry name" value="REGULATORY PROTEIN RECX FAMILY PROTEIN"/>
    <property type="match status" value="1"/>
</dbReference>
<gene>
    <name evidence="5" type="primary">recX</name>
    <name evidence="8" type="ORF">A3E44_06145</name>
</gene>
<proteinExistence type="inferred from homology"/>
<sequence>MCVITSIQPQKNKRNVNVYLDGRFGFGIDLVNFVKLGIKIGQEVSEEKILEIIKKSEQQKALDKLLRFATLRPRSQKEIESWLGKYKVHQSMRDEFLAKLRHLELLDDKKFTQWWVEQRRNFRHFGDKLIKMELIWKGVDKSIINDVFEGNKDSNDQKSDAMLILSRKLQHLRKVPREKMYRKLFGFLQRKGFDYEVIKQAIDELLLKE</sequence>
<dbReference type="Pfam" id="PF02631">
    <property type="entry name" value="RecX_HTH2"/>
    <property type="match status" value="1"/>
</dbReference>
<protein>
    <recommendedName>
        <fullName evidence="3 5">Regulatory protein RecX</fullName>
    </recommendedName>
</protein>
<reference evidence="8 9" key="1">
    <citation type="journal article" date="2016" name="Nat. Commun.">
        <title>Thousands of microbial genomes shed light on interconnected biogeochemical processes in an aquifer system.</title>
        <authorList>
            <person name="Anantharaman K."/>
            <person name="Brown C.T."/>
            <person name="Hug L.A."/>
            <person name="Sharon I."/>
            <person name="Castelle C.J."/>
            <person name="Probst A.J."/>
            <person name="Thomas B.C."/>
            <person name="Singh A."/>
            <person name="Wilkins M.J."/>
            <person name="Karaoz U."/>
            <person name="Brodie E.L."/>
            <person name="Williams K.H."/>
            <person name="Hubbard S.S."/>
            <person name="Banfield J.F."/>
        </authorList>
    </citation>
    <scope>NUCLEOTIDE SEQUENCE [LARGE SCALE GENOMIC DNA]</scope>
</reference>
<comment type="function">
    <text evidence="5">Modulates RecA activity.</text>
</comment>
<comment type="caution">
    <text evidence="8">The sequence shown here is derived from an EMBL/GenBank/DDBJ whole genome shotgun (WGS) entry which is preliminary data.</text>
</comment>
<dbReference type="Pfam" id="PF21981">
    <property type="entry name" value="RecX_HTH3"/>
    <property type="match status" value="1"/>
</dbReference>
<dbReference type="HAMAP" id="MF_01114">
    <property type="entry name" value="RecX"/>
    <property type="match status" value="1"/>
</dbReference>
<evidence type="ECO:0000259" key="6">
    <source>
        <dbReference type="Pfam" id="PF02631"/>
    </source>
</evidence>
<organism evidence="8 9">
    <name type="scientific">Candidatus Woesebacteria bacterium RIFCSPHIGHO2_12_FULL_41_24</name>
    <dbReference type="NCBI Taxonomy" id="1802510"/>
    <lineage>
        <taxon>Bacteria</taxon>
        <taxon>Candidatus Woeseibacteriota</taxon>
    </lineage>
</organism>
<accession>A0A1F8AS19</accession>
<evidence type="ECO:0000256" key="3">
    <source>
        <dbReference type="ARBA" id="ARBA00018111"/>
    </source>
</evidence>
<dbReference type="Proteomes" id="UP000178603">
    <property type="component" value="Unassembled WGS sequence"/>
</dbReference>
<dbReference type="GO" id="GO:0005737">
    <property type="term" value="C:cytoplasm"/>
    <property type="evidence" value="ECO:0007669"/>
    <property type="project" value="UniProtKB-SubCell"/>
</dbReference>
<evidence type="ECO:0000256" key="4">
    <source>
        <dbReference type="ARBA" id="ARBA00022490"/>
    </source>
</evidence>
<dbReference type="EMBL" id="MGGW01000013">
    <property type="protein sequence ID" value="OGM54564.1"/>
    <property type="molecule type" value="Genomic_DNA"/>
</dbReference>
<comment type="similarity">
    <text evidence="2 5">Belongs to the RecX family.</text>
</comment>
<evidence type="ECO:0000259" key="7">
    <source>
        <dbReference type="Pfam" id="PF21981"/>
    </source>
</evidence>
<evidence type="ECO:0000313" key="8">
    <source>
        <dbReference type="EMBL" id="OGM54564.1"/>
    </source>
</evidence>
<evidence type="ECO:0000256" key="1">
    <source>
        <dbReference type="ARBA" id="ARBA00004496"/>
    </source>
</evidence>
<evidence type="ECO:0000313" key="9">
    <source>
        <dbReference type="Proteomes" id="UP000178603"/>
    </source>
</evidence>
<dbReference type="PANTHER" id="PTHR33602:SF1">
    <property type="entry name" value="REGULATORY PROTEIN RECX FAMILY PROTEIN"/>
    <property type="match status" value="1"/>
</dbReference>
<dbReference type="InterPro" id="IPR003783">
    <property type="entry name" value="Regulatory_RecX"/>
</dbReference>
<evidence type="ECO:0000256" key="2">
    <source>
        <dbReference type="ARBA" id="ARBA00009695"/>
    </source>
</evidence>
<dbReference type="InterPro" id="IPR053924">
    <property type="entry name" value="RecX_HTH_2nd"/>
</dbReference>
<dbReference type="GO" id="GO:0006282">
    <property type="term" value="P:regulation of DNA repair"/>
    <property type="evidence" value="ECO:0007669"/>
    <property type="project" value="UniProtKB-UniRule"/>
</dbReference>
<comment type="subcellular location">
    <subcellularLocation>
        <location evidence="1 5">Cytoplasm</location>
    </subcellularLocation>
</comment>
<dbReference type="AlphaFoldDB" id="A0A1F8AS19"/>
<feature type="domain" description="RecX third three-helical" evidence="7">
    <location>
        <begin position="164"/>
        <end position="202"/>
    </location>
</feature>
<keyword evidence="4 5" id="KW-0963">Cytoplasm</keyword>
<dbReference type="InterPro" id="IPR053925">
    <property type="entry name" value="RecX_HTH_3rd"/>
</dbReference>